<dbReference type="SUPFAM" id="SSF55120">
    <property type="entry name" value="Pseudouridine synthase"/>
    <property type="match status" value="1"/>
</dbReference>
<dbReference type="InterPro" id="IPR020103">
    <property type="entry name" value="PsdUridine_synth_cat_dom_sf"/>
</dbReference>
<dbReference type="CDD" id="cd02869">
    <property type="entry name" value="PseudoU_synth_RluA_like"/>
    <property type="match status" value="1"/>
</dbReference>
<name>A0A1J5RL32_9ZZZZ</name>
<proteinExistence type="predicted"/>
<gene>
    <name evidence="2" type="primary">rluA_3</name>
    <name evidence="2" type="ORF">GALL_217350</name>
</gene>
<dbReference type="PANTHER" id="PTHR21600">
    <property type="entry name" value="MITOCHONDRIAL RNA PSEUDOURIDINE SYNTHASE"/>
    <property type="match status" value="1"/>
</dbReference>
<dbReference type="Gene3D" id="3.30.2350.10">
    <property type="entry name" value="Pseudouridine synthase"/>
    <property type="match status" value="1"/>
</dbReference>
<reference evidence="2" key="1">
    <citation type="submission" date="2016-10" db="EMBL/GenBank/DDBJ databases">
        <title>Sequence of Gallionella enrichment culture.</title>
        <authorList>
            <person name="Poehlein A."/>
            <person name="Muehling M."/>
            <person name="Daniel R."/>
        </authorList>
    </citation>
    <scope>NUCLEOTIDE SEQUENCE</scope>
</reference>
<organism evidence="2">
    <name type="scientific">mine drainage metagenome</name>
    <dbReference type="NCBI Taxonomy" id="410659"/>
    <lineage>
        <taxon>unclassified sequences</taxon>
        <taxon>metagenomes</taxon>
        <taxon>ecological metagenomes</taxon>
    </lineage>
</organism>
<dbReference type="InterPro" id="IPR050188">
    <property type="entry name" value="RluA_PseudoU_synthase"/>
</dbReference>
<dbReference type="GO" id="GO:0000455">
    <property type="term" value="P:enzyme-directed rRNA pseudouridine synthesis"/>
    <property type="evidence" value="ECO:0007669"/>
    <property type="project" value="TreeGrafter"/>
</dbReference>
<sequence length="221" mass="24369">MASTPYRPPVHQGLSLLYLSEQLIVVDKPSGLLSVPGHGAGKEDCLSRRVQAEFPDAMIVHRLDMGTSGIVVMGRGATAQRELSILFQERKVRKRYQALVDGHWTAAAAGEIELPIGVDWPNHPKQKVDHATGRPSLTRYRVLDIGAARTVSRIELEAITGRSHQLRVHMEAMGHPILGDDFYGTSASCAKAERLMLHACQIELRHPETGALLRFDCPPPF</sequence>
<evidence type="ECO:0000313" key="2">
    <source>
        <dbReference type="EMBL" id="OIQ96218.1"/>
    </source>
</evidence>
<dbReference type="AlphaFoldDB" id="A0A1J5RL32"/>
<dbReference type="GO" id="GO:0160151">
    <property type="term" value="F:tRNA pseudouridine(32) synthase activity"/>
    <property type="evidence" value="ECO:0007669"/>
    <property type="project" value="UniProtKB-EC"/>
</dbReference>
<protein>
    <submittedName>
        <fullName evidence="2">Ribosomal large subunit pseudouridine synthase A</fullName>
        <ecNumber evidence="2">5.4.99.28</ecNumber>
        <ecNumber evidence="2">5.4.99.29</ecNumber>
    </submittedName>
</protein>
<accession>A0A1J5RL32</accession>
<dbReference type="GO" id="GO:0160142">
    <property type="term" value="F:23S rRNA pseudouridine(746) synthase activity"/>
    <property type="evidence" value="ECO:0007669"/>
    <property type="project" value="UniProtKB-EC"/>
</dbReference>
<dbReference type="Pfam" id="PF00849">
    <property type="entry name" value="PseudoU_synth_2"/>
    <property type="match status" value="1"/>
</dbReference>
<dbReference type="EC" id="5.4.99.29" evidence="2"/>
<keyword evidence="2" id="KW-0413">Isomerase</keyword>
<dbReference type="PANTHER" id="PTHR21600:SF89">
    <property type="entry name" value="RIBOSOMAL LARGE SUBUNIT PSEUDOURIDINE SYNTHASE A"/>
    <property type="match status" value="1"/>
</dbReference>
<comment type="caution">
    <text evidence="2">The sequence shown here is derived from an EMBL/GenBank/DDBJ whole genome shotgun (WGS) entry which is preliminary data.</text>
</comment>
<dbReference type="GO" id="GO:0003723">
    <property type="term" value="F:RNA binding"/>
    <property type="evidence" value="ECO:0007669"/>
    <property type="project" value="InterPro"/>
</dbReference>
<dbReference type="PROSITE" id="PS01129">
    <property type="entry name" value="PSI_RLU"/>
    <property type="match status" value="1"/>
</dbReference>
<dbReference type="EC" id="5.4.99.28" evidence="2"/>
<feature type="domain" description="Pseudouridine synthase RsuA/RluA-like" evidence="1">
    <location>
        <begin position="22"/>
        <end position="172"/>
    </location>
</feature>
<dbReference type="InterPro" id="IPR006145">
    <property type="entry name" value="PsdUridine_synth_RsuA/RluA"/>
</dbReference>
<dbReference type="EMBL" id="MLJW01000152">
    <property type="protein sequence ID" value="OIQ96218.1"/>
    <property type="molecule type" value="Genomic_DNA"/>
</dbReference>
<dbReference type="InterPro" id="IPR006224">
    <property type="entry name" value="PsdUridine_synth_RluA-like_CS"/>
</dbReference>
<evidence type="ECO:0000259" key="1">
    <source>
        <dbReference type="Pfam" id="PF00849"/>
    </source>
</evidence>